<dbReference type="Proteomes" id="UP000000226">
    <property type="component" value="Chromosome 11"/>
</dbReference>
<dbReference type="PANTHER" id="PTHR34800">
    <property type="entry name" value="TETRAPYRROLE-BINDING PROTEIN, CHLOROPLASTIC"/>
    <property type="match status" value="1"/>
</dbReference>
<protein>
    <recommendedName>
        <fullName evidence="2">GUN4-like domain-containing protein</fullName>
    </recommendedName>
</protein>
<dbReference type="EMBL" id="CM002298">
    <property type="protein sequence ID" value="ESW03946.1"/>
    <property type="molecule type" value="Genomic_DNA"/>
</dbReference>
<dbReference type="STRING" id="3885.V7AIL6"/>
<dbReference type="PANTHER" id="PTHR34800:SF1">
    <property type="entry name" value="TETRAPYRROLE-BINDING PROTEIN, CHLOROPLASTIC"/>
    <property type="match status" value="1"/>
</dbReference>
<gene>
    <name evidence="3" type="ORF">PHAVU_011G054500g</name>
</gene>
<dbReference type="InterPro" id="IPR008629">
    <property type="entry name" value="GUN4-like"/>
</dbReference>
<dbReference type="Gramene" id="ESW03946">
    <property type="protein sequence ID" value="ESW03946"/>
    <property type="gene ID" value="PHAVU_011G054500g"/>
</dbReference>
<organism evidence="3 4">
    <name type="scientific">Phaseolus vulgaris</name>
    <name type="common">Kidney bean</name>
    <name type="synonym">French bean</name>
    <dbReference type="NCBI Taxonomy" id="3885"/>
    <lineage>
        <taxon>Eukaryota</taxon>
        <taxon>Viridiplantae</taxon>
        <taxon>Streptophyta</taxon>
        <taxon>Embryophyta</taxon>
        <taxon>Tracheophyta</taxon>
        <taxon>Spermatophyta</taxon>
        <taxon>Magnoliopsida</taxon>
        <taxon>eudicotyledons</taxon>
        <taxon>Gunneridae</taxon>
        <taxon>Pentapetalae</taxon>
        <taxon>rosids</taxon>
        <taxon>fabids</taxon>
        <taxon>Fabales</taxon>
        <taxon>Fabaceae</taxon>
        <taxon>Papilionoideae</taxon>
        <taxon>50 kb inversion clade</taxon>
        <taxon>NPAAA clade</taxon>
        <taxon>indigoferoid/millettioid clade</taxon>
        <taxon>Phaseoleae</taxon>
        <taxon>Phaseolus</taxon>
    </lineage>
</organism>
<sequence length="316" mass="35880">MYKLISPHTFLIPSFQPKPSNQLHQKNSFKSHQNTLFFNPFSSSFFLSQAKMATNSLHYSIHHHSLLKRHHNNNPSDTPPPTSLFLTPTTHPNLTLSHHTPSNSHITSFSLSQTTPSSSSTTSQTSPSFDLLRHHLSSKNFQQADEETRRLLIVLAGEAAQKRGYVFFSEVQFISGSDLITIDTLWREHSGNKFGYSVQKRILEKVDGDFTKFFIKVGWMKKLDTEVEQYNYRSFPSEFVWELNEDTPEGHLPLTNALRGTQLLSKVLNHPAFVDTNNEQQDDAESKDNGALAGSKDSSSSSKTLAQKIFKRDYSF</sequence>
<name>V7AIL6_PHAVU</name>
<evidence type="ECO:0000259" key="2">
    <source>
        <dbReference type="Pfam" id="PF05419"/>
    </source>
</evidence>
<accession>V7AIL6</accession>
<feature type="compositionally biased region" description="Low complexity" evidence="1">
    <location>
        <begin position="107"/>
        <end position="126"/>
    </location>
</feature>
<dbReference type="eggNOG" id="ENOG502QWGS">
    <property type="taxonomic scope" value="Eukaryota"/>
</dbReference>
<dbReference type="OrthoDB" id="4835at2759"/>
<proteinExistence type="predicted"/>
<evidence type="ECO:0000313" key="3">
    <source>
        <dbReference type="EMBL" id="ESW03946.1"/>
    </source>
</evidence>
<dbReference type="InterPro" id="IPR037215">
    <property type="entry name" value="GUN4-like_sf"/>
</dbReference>
<dbReference type="SUPFAM" id="SSF140869">
    <property type="entry name" value="GUN4-like"/>
    <property type="match status" value="1"/>
</dbReference>
<evidence type="ECO:0000256" key="1">
    <source>
        <dbReference type="SAM" id="MobiDB-lite"/>
    </source>
</evidence>
<dbReference type="AlphaFoldDB" id="V7AIL6"/>
<keyword evidence="4" id="KW-1185">Reference proteome</keyword>
<dbReference type="GO" id="GO:0046906">
    <property type="term" value="F:tetrapyrrole binding"/>
    <property type="evidence" value="ECO:0007669"/>
    <property type="project" value="TreeGrafter"/>
</dbReference>
<feature type="compositionally biased region" description="Polar residues" evidence="1">
    <location>
        <begin position="91"/>
        <end position="106"/>
    </location>
</feature>
<feature type="region of interest" description="Disordered" evidence="1">
    <location>
        <begin position="276"/>
        <end position="306"/>
    </location>
</feature>
<feature type="region of interest" description="Disordered" evidence="1">
    <location>
        <begin position="68"/>
        <end position="126"/>
    </location>
</feature>
<dbReference type="GO" id="GO:0009507">
    <property type="term" value="C:chloroplast"/>
    <property type="evidence" value="ECO:0007669"/>
    <property type="project" value="TreeGrafter"/>
</dbReference>
<dbReference type="OMA" id="EFVWELN"/>
<dbReference type="Gene3D" id="1.10.10.1770">
    <property type="entry name" value="Gun4-like"/>
    <property type="match status" value="1"/>
</dbReference>
<feature type="domain" description="GUN4-like" evidence="2">
    <location>
        <begin position="123"/>
        <end position="271"/>
    </location>
</feature>
<evidence type="ECO:0000313" key="4">
    <source>
        <dbReference type="Proteomes" id="UP000000226"/>
    </source>
</evidence>
<dbReference type="GO" id="GO:0010019">
    <property type="term" value="P:chloroplast-nucleus signaling pathway"/>
    <property type="evidence" value="ECO:0007669"/>
    <property type="project" value="TreeGrafter"/>
</dbReference>
<reference evidence="4" key="1">
    <citation type="journal article" date="2014" name="Nat. Genet.">
        <title>A reference genome for common bean and genome-wide analysis of dual domestications.</title>
        <authorList>
            <person name="Schmutz J."/>
            <person name="McClean P.E."/>
            <person name="Mamidi S."/>
            <person name="Wu G.A."/>
            <person name="Cannon S.B."/>
            <person name="Grimwood J."/>
            <person name="Jenkins J."/>
            <person name="Shu S."/>
            <person name="Song Q."/>
            <person name="Chavarro C."/>
            <person name="Torres-Torres M."/>
            <person name="Geffroy V."/>
            <person name="Moghaddam S.M."/>
            <person name="Gao D."/>
            <person name="Abernathy B."/>
            <person name="Barry K."/>
            <person name="Blair M."/>
            <person name="Brick M.A."/>
            <person name="Chovatia M."/>
            <person name="Gepts P."/>
            <person name="Goodstein D.M."/>
            <person name="Gonzales M."/>
            <person name="Hellsten U."/>
            <person name="Hyten D.L."/>
            <person name="Jia G."/>
            <person name="Kelly J.D."/>
            <person name="Kudrna D."/>
            <person name="Lee R."/>
            <person name="Richard M.M."/>
            <person name="Miklas P.N."/>
            <person name="Osorno J.M."/>
            <person name="Rodrigues J."/>
            <person name="Thareau V."/>
            <person name="Urrea C.A."/>
            <person name="Wang M."/>
            <person name="Yu Y."/>
            <person name="Zhang M."/>
            <person name="Wing R.A."/>
            <person name="Cregan P.B."/>
            <person name="Rokhsar D.S."/>
            <person name="Jackson S.A."/>
        </authorList>
    </citation>
    <scope>NUCLEOTIDE SEQUENCE [LARGE SCALE GENOMIC DNA]</scope>
    <source>
        <strain evidence="4">cv. G19833</strain>
    </source>
</reference>
<dbReference type="FunFam" id="1.10.10.1770:FF:000001">
    <property type="entry name" value="Tetrapyrrole-binding protein, chloroplastic"/>
    <property type="match status" value="1"/>
</dbReference>
<dbReference type="Gene3D" id="1.25.40.620">
    <property type="match status" value="1"/>
</dbReference>
<dbReference type="CDD" id="cd16383">
    <property type="entry name" value="GUN4"/>
    <property type="match status" value="1"/>
</dbReference>
<dbReference type="Pfam" id="PF05419">
    <property type="entry name" value="GUN4"/>
    <property type="match status" value="1"/>
</dbReference>